<accession>A0A1S3HSC7</accession>
<keyword evidence="2" id="KW-1133">Transmembrane helix</keyword>
<dbReference type="InParanoid" id="A0A1S3HSC7"/>
<dbReference type="AlphaFoldDB" id="A0A1S3HSC7"/>
<evidence type="ECO:0000256" key="2">
    <source>
        <dbReference type="SAM" id="Phobius"/>
    </source>
</evidence>
<dbReference type="Pfam" id="PF00059">
    <property type="entry name" value="Lectin_C"/>
    <property type="match status" value="1"/>
</dbReference>
<dbReference type="Proteomes" id="UP000085678">
    <property type="component" value="Unplaced"/>
</dbReference>
<dbReference type="InterPro" id="IPR016187">
    <property type="entry name" value="CTDL_fold"/>
</dbReference>
<name>A0A1S3HSC7_LINAN</name>
<keyword evidence="2" id="KW-0472">Membrane</keyword>
<keyword evidence="1" id="KW-1015">Disulfide bond</keyword>
<dbReference type="OrthoDB" id="6340082at2759"/>
<evidence type="ECO:0000259" key="3">
    <source>
        <dbReference type="PROSITE" id="PS50041"/>
    </source>
</evidence>
<dbReference type="SUPFAM" id="SSF56436">
    <property type="entry name" value="C-type lectin-like"/>
    <property type="match status" value="1"/>
</dbReference>
<dbReference type="PROSITE" id="PS50041">
    <property type="entry name" value="C_TYPE_LECTIN_2"/>
    <property type="match status" value="1"/>
</dbReference>
<feature type="transmembrane region" description="Helical" evidence="2">
    <location>
        <begin position="194"/>
        <end position="217"/>
    </location>
</feature>
<dbReference type="PROSITE" id="PS00615">
    <property type="entry name" value="C_TYPE_LECTIN_1"/>
    <property type="match status" value="1"/>
</dbReference>
<evidence type="ECO:0000256" key="1">
    <source>
        <dbReference type="ARBA" id="ARBA00023157"/>
    </source>
</evidence>
<dbReference type="InterPro" id="IPR050111">
    <property type="entry name" value="C-type_lectin/snaclec_domain"/>
</dbReference>
<feature type="domain" description="C-type lectin" evidence="3">
    <location>
        <begin position="32"/>
        <end position="149"/>
    </location>
</feature>
<organism evidence="4 5">
    <name type="scientific">Lingula anatina</name>
    <name type="common">Brachiopod</name>
    <name type="synonym">Lingula unguis</name>
    <dbReference type="NCBI Taxonomy" id="7574"/>
    <lineage>
        <taxon>Eukaryota</taxon>
        <taxon>Metazoa</taxon>
        <taxon>Spiralia</taxon>
        <taxon>Lophotrochozoa</taxon>
        <taxon>Brachiopoda</taxon>
        <taxon>Linguliformea</taxon>
        <taxon>Lingulata</taxon>
        <taxon>Lingulida</taxon>
        <taxon>Linguloidea</taxon>
        <taxon>Lingulidae</taxon>
        <taxon>Lingula</taxon>
    </lineage>
</organism>
<proteinExistence type="predicted"/>
<protein>
    <submittedName>
        <fullName evidence="5">Galactose-specific lectin nattectin-like</fullName>
    </submittedName>
</protein>
<dbReference type="SMART" id="SM00034">
    <property type="entry name" value="CLECT"/>
    <property type="match status" value="1"/>
</dbReference>
<dbReference type="InterPro" id="IPR016186">
    <property type="entry name" value="C-type_lectin-like/link_sf"/>
</dbReference>
<keyword evidence="2" id="KW-0812">Transmembrane</keyword>
<dbReference type="GeneID" id="106157745"/>
<dbReference type="PANTHER" id="PTHR22803">
    <property type="entry name" value="MANNOSE, PHOSPHOLIPASE, LECTIN RECEPTOR RELATED"/>
    <property type="match status" value="1"/>
</dbReference>
<evidence type="ECO:0000313" key="5">
    <source>
        <dbReference type="RefSeq" id="XP_013388940.1"/>
    </source>
</evidence>
<dbReference type="InterPro" id="IPR001304">
    <property type="entry name" value="C-type_lectin-like"/>
</dbReference>
<dbReference type="KEGG" id="lak:106157745"/>
<sequence length="251" mass="27795">MVLYPLISTALPPVTTLPTTGWCPDQGQWIDHGSACFYYDTNAYLDWGEASFECYKIGGYLASFTSDNETSFILELLNEEVASRNLWIGLIKRRKEHYQWEDGTVVNYTNWSPAKPSATGDEERCAEFLPTSGLWNDVTCDGSRGYICKTSKIFPTVATSSTTTRTNTSSSTPPRHEEHVVRVAARAQGLTTGYTVGIALLSIIIVGLLGFFGYIVYNRPGKTEVSAFYNSEDGDKVEFSRTSDITDRPAA</sequence>
<dbReference type="RefSeq" id="XP_013388940.1">
    <property type="nucleotide sequence ID" value="XM_013533486.1"/>
</dbReference>
<gene>
    <name evidence="5" type="primary">LOC106157745</name>
</gene>
<dbReference type="CDD" id="cd00037">
    <property type="entry name" value="CLECT"/>
    <property type="match status" value="1"/>
</dbReference>
<evidence type="ECO:0000313" key="4">
    <source>
        <dbReference type="Proteomes" id="UP000085678"/>
    </source>
</evidence>
<reference evidence="5" key="1">
    <citation type="submission" date="2025-08" db="UniProtKB">
        <authorList>
            <consortium name="RefSeq"/>
        </authorList>
    </citation>
    <scope>IDENTIFICATION</scope>
    <source>
        <tissue evidence="5">Gonads</tissue>
    </source>
</reference>
<keyword evidence="4" id="KW-1185">Reference proteome</keyword>
<dbReference type="Gene3D" id="3.10.100.10">
    <property type="entry name" value="Mannose-Binding Protein A, subunit A"/>
    <property type="match status" value="1"/>
</dbReference>
<dbReference type="InterPro" id="IPR018378">
    <property type="entry name" value="C-type_lectin_CS"/>
</dbReference>